<evidence type="ECO:0000256" key="5">
    <source>
        <dbReference type="ARBA" id="ARBA00022989"/>
    </source>
</evidence>
<feature type="transmembrane region" description="Helical" evidence="7">
    <location>
        <begin position="185"/>
        <end position="208"/>
    </location>
</feature>
<keyword evidence="6 7" id="KW-0472">Membrane</keyword>
<evidence type="ECO:0000256" key="4">
    <source>
        <dbReference type="ARBA" id="ARBA00022692"/>
    </source>
</evidence>
<evidence type="ECO:0000256" key="7">
    <source>
        <dbReference type="RuleBase" id="RU369079"/>
    </source>
</evidence>
<dbReference type="AlphaFoldDB" id="A0A4S3MEH7"/>
<keyword evidence="2" id="KW-1003">Cell membrane</keyword>
<accession>A0A4S3MEH7</accession>
<comment type="subcellular location">
    <subcellularLocation>
        <location evidence="1 7">Cell inner membrane</location>
        <topology evidence="1 7">Multi-pass membrane protein</topology>
    </subcellularLocation>
</comment>
<keyword evidence="4 7" id="KW-0812">Transmembrane</keyword>
<sequence>MLDFVTTHFSSFQIGLLSFPFLLVLIAFRLPLSAAMFITGLLGTYVVSGNMRMMDSQLKTFTYGTMTSYSLSIIPLFLLMSEFATRGGMSAALFKAAEAWLGHRRGGLAMAAIGASAGFGAVCGSSLATASAMGRVALPELERAGYSGALATGALAAGGTLGILIPPSVVLVVYAILAEENIEKLFVAAFVPGIIAMLGYMATIAVYARLVPGSGNALPRLDYSKRFKALVQVWPVMTIFALVIGGIYSGAFSPTAAAAVGVAGTAIVAWVKGGLSLREIKASLLSAGQTSAMIFFIILAAGVYNSFLAAAQVPQTLAQFFLETQVSPWLILSGMLLLYLVLGTVMDSLAMIFLTVPIFIPIITGLDFGIPQAEVGIWFGILVLMSAEIGLITPPVGMNLFVINALSTRTGIAETYRGALPFVVSDILRIIVLVAFPSITMLLVRLIY</sequence>
<feature type="domain" description="TRAP C4-dicarboxylate transport system permease DctM subunit" evidence="8">
    <location>
        <begin position="21"/>
        <end position="438"/>
    </location>
</feature>
<dbReference type="Pfam" id="PF06808">
    <property type="entry name" value="DctM"/>
    <property type="match status" value="1"/>
</dbReference>
<evidence type="ECO:0000313" key="10">
    <source>
        <dbReference type="Proteomes" id="UP000306113"/>
    </source>
</evidence>
<protein>
    <recommendedName>
        <fullName evidence="7">TRAP transporter large permease protein</fullName>
    </recommendedName>
</protein>
<dbReference type="InterPro" id="IPR004681">
    <property type="entry name" value="TRAP_DctM"/>
</dbReference>
<feature type="transmembrane region" description="Helical" evidence="7">
    <location>
        <begin position="376"/>
        <end position="406"/>
    </location>
</feature>
<dbReference type="PANTHER" id="PTHR33362">
    <property type="entry name" value="SIALIC ACID TRAP TRANSPORTER PERMEASE PROTEIN SIAT-RELATED"/>
    <property type="match status" value="1"/>
</dbReference>
<feature type="transmembrane region" description="Helical" evidence="7">
    <location>
        <begin position="349"/>
        <end position="370"/>
    </location>
</feature>
<comment type="similarity">
    <text evidence="7">Belongs to the TRAP transporter large permease family.</text>
</comment>
<dbReference type="NCBIfam" id="TIGR00786">
    <property type="entry name" value="dctM"/>
    <property type="match status" value="1"/>
</dbReference>
<evidence type="ECO:0000313" key="9">
    <source>
        <dbReference type="EMBL" id="THD76538.1"/>
    </source>
</evidence>
<gene>
    <name evidence="9" type="ORF">E7681_01465</name>
</gene>
<name>A0A4S3MEH7_9RHOB</name>
<keyword evidence="10" id="KW-1185">Reference proteome</keyword>
<feature type="transmembrane region" description="Helical" evidence="7">
    <location>
        <begin position="229"/>
        <end position="248"/>
    </location>
</feature>
<dbReference type="Proteomes" id="UP000306113">
    <property type="component" value="Unassembled WGS sequence"/>
</dbReference>
<dbReference type="PIRSF" id="PIRSF006066">
    <property type="entry name" value="HI0050"/>
    <property type="match status" value="1"/>
</dbReference>
<evidence type="ECO:0000256" key="1">
    <source>
        <dbReference type="ARBA" id="ARBA00004429"/>
    </source>
</evidence>
<feature type="transmembrane region" description="Helical" evidence="7">
    <location>
        <begin position="20"/>
        <end position="48"/>
    </location>
</feature>
<comment type="caution">
    <text evidence="9">The sequence shown here is derived from an EMBL/GenBank/DDBJ whole genome shotgun (WGS) entry which is preliminary data.</text>
</comment>
<dbReference type="GO" id="GO:0022857">
    <property type="term" value="F:transmembrane transporter activity"/>
    <property type="evidence" value="ECO:0007669"/>
    <property type="project" value="UniProtKB-UniRule"/>
</dbReference>
<organism evidence="9 10">
    <name type="scientific">Thalassobius vesicularis</name>
    <dbReference type="NCBI Taxonomy" id="1294297"/>
    <lineage>
        <taxon>Bacteria</taxon>
        <taxon>Pseudomonadati</taxon>
        <taxon>Pseudomonadota</taxon>
        <taxon>Alphaproteobacteria</taxon>
        <taxon>Rhodobacterales</taxon>
        <taxon>Roseobacteraceae</taxon>
        <taxon>Thalassovita</taxon>
    </lineage>
</organism>
<dbReference type="EMBL" id="SSMD01000001">
    <property type="protein sequence ID" value="THD76538.1"/>
    <property type="molecule type" value="Genomic_DNA"/>
</dbReference>
<evidence type="ECO:0000259" key="8">
    <source>
        <dbReference type="Pfam" id="PF06808"/>
    </source>
</evidence>
<evidence type="ECO:0000256" key="6">
    <source>
        <dbReference type="ARBA" id="ARBA00023136"/>
    </source>
</evidence>
<feature type="transmembrane region" description="Helical" evidence="7">
    <location>
        <begin position="60"/>
        <end position="80"/>
    </location>
</feature>
<dbReference type="InterPro" id="IPR010656">
    <property type="entry name" value="DctM"/>
</dbReference>
<proteinExistence type="inferred from homology"/>
<evidence type="ECO:0000256" key="3">
    <source>
        <dbReference type="ARBA" id="ARBA00022519"/>
    </source>
</evidence>
<feature type="transmembrane region" description="Helical" evidence="7">
    <location>
        <begin position="427"/>
        <end position="447"/>
    </location>
</feature>
<comment type="subunit">
    <text evidence="7">The complex comprises the extracytoplasmic solute receptor protein and the two transmembrane proteins.</text>
</comment>
<feature type="transmembrane region" description="Helical" evidence="7">
    <location>
        <begin position="144"/>
        <end position="165"/>
    </location>
</feature>
<dbReference type="GO" id="GO:0005886">
    <property type="term" value="C:plasma membrane"/>
    <property type="evidence" value="ECO:0007669"/>
    <property type="project" value="UniProtKB-SubCell"/>
</dbReference>
<feature type="transmembrane region" description="Helical" evidence="7">
    <location>
        <begin position="108"/>
        <end position="132"/>
    </location>
</feature>
<dbReference type="OrthoDB" id="9790209at2"/>
<reference evidence="9 10" key="1">
    <citation type="submission" date="2019-04" db="EMBL/GenBank/DDBJ databases">
        <title>Draft genome sequence of Youngimonas vesicularis.</title>
        <authorList>
            <person name="Hameed A."/>
        </authorList>
    </citation>
    <scope>NUCLEOTIDE SEQUENCE [LARGE SCALE GENOMIC DNA]</scope>
    <source>
        <strain evidence="9 10">CC-AMW-E</strain>
    </source>
</reference>
<feature type="transmembrane region" description="Helical" evidence="7">
    <location>
        <begin position="326"/>
        <end position="342"/>
    </location>
</feature>
<keyword evidence="3 7" id="KW-0997">Cell inner membrane</keyword>
<keyword evidence="7" id="KW-0813">Transport</keyword>
<keyword evidence="5 7" id="KW-1133">Transmembrane helix</keyword>
<dbReference type="PANTHER" id="PTHR33362:SF5">
    <property type="entry name" value="C4-DICARBOXYLATE TRAP TRANSPORTER LARGE PERMEASE PROTEIN DCTM"/>
    <property type="match status" value="1"/>
</dbReference>
<comment type="function">
    <text evidence="7">Part of the tripartite ATP-independent periplasmic (TRAP) transport system.</text>
</comment>
<feature type="transmembrane region" description="Helical" evidence="7">
    <location>
        <begin position="292"/>
        <end position="314"/>
    </location>
</feature>
<dbReference type="RefSeq" id="WP_136337481.1">
    <property type="nucleotide sequence ID" value="NZ_SSMD01000001.1"/>
</dbReference>
<evidence type="ECO:0000256" key="2">
    <source>
        <dbReference type="ARBA" id="ARBA00022475"/>
    </source>
</evidence>
<feature type="transmembrane region" description="Helical" evidence="7">
    <location>
        <begin position="254"/>
        <end position="271"/>
    </location>
</feature>